<keyword evidence="1" id="KW-0472">Membrane</keyword>
<protein>
    <submittedName>
        <fullName evidence="2">Uncharacterized protein DUF2878</fullName>
    </submittedName>
</protein>
<feature type="transmembrane region" description="Helical" evidence="1">
    <location>
        <begin position="25"/>
        <end position="44"/>
    </location>
</feature>
<reference evidence="2 3" key="1">
    <citation type="submission" date="2018-07" db="EMBL/GenBank/DDBJ databases">
        <title>Genomic Encyclopedia of Type Strains, Phase IV (KMG-IV): sequencing the most valuable type-strain genomes for metagenomic binning, comparative biology and taxonomic classification.</title>
        <authorList>
            <person name="Goeker M."/>
        </authorList>
    </citation>
    <scope>NUCLEOTIDE SEQUENCE [LARGE SCALE GENOMIC DNA]</scope>
    <source>
        <strain evidence="2 3">DSM 26407</strain>
    </source>
</reference>
<sequence length="179" mass="18509">MPLALNFLLFQLGWFACVLGGAHQLPWFGVGVAGAIVLLHLRLAAEPRRELALIAAAGALGAVWDSALVATGLLAYPSGLLHPSLAPVWIIAMWMLFATTPNLSLRWLKGRPWLAAACGAVAGPLAYLGGEALGGVRFNAPAAGLAALALGWSLLLPLLMGAAVRLDGFAPLHPRPGDA</sequence>
<keyword evidence="3" id="KW-1185">Reference proteome</keyword>
<dbReference type="Proteomes" id="UP000252707">
    <property type="component" value="Unassembled WGS sequence"/>
</dbReference>
<organism evidence="2 3">
    <name type="scientific">Thioalbus denitrificans</name>
    <dbReference type="NCBI Taxonomy" id="547122"/>
    <lineage>
        <taxon>Bacteria</taxon>
        <taxon>Pseudomonadati</taxon>
        <taxon>Pseudomonadota</taxon>
        <taxon>Gammaproteobacteria</taxon>
        <taxon>Chromatiales</taxon>
        <taxon>Ectothiorhodospiraceae</taxon>
        <taxon>Thioalbus</taxon>
    </lineage>
</organism>
<feature type="transmembrane region" description="Helical" evidence="1">
    <location>
        <begin position="142"/>
        <end position="166"/>
    </location>
</feature>
<name>A0A369CCL2_9GAMM</name>
<evidence type="ECO:0000256" key="1">
    <source>
        <dbReference type="SAM" id="Phobius"/>
    </source>
</evidence>
<evidence type="ECO:0000313" key="3">
    <source>
        <dbReference type="Proteomes" id="UP000252707"/>
    </source>
</evidence>
<dbReference type="RefSeq" id="WP_114278592.1">
    <property type="nucleotide sequence ID" value="NZ_QPJY01000002.1"/>
</dbReference>
<dbReference type="InterPro" id="IPR021306">
    <property type="entry name" value="DUF2878"/>
</dbReference>
<feature type="transmembrane region" description="Helical" evidence="1">
    <location>
        <begin position="112"/>
        <end position="130"/>
    </location>
</feature>
<accession>A0A369CCL2</accession>
<feature type="transmembrane region" description="Helical" evidence="1">
    <location>
        <begin position="51"/>
        <end position="76"/>
    </location>
</feature>
<dbReference type="Pfam" id="PF11086">
    <property type="entry name" value="DUF2878"/>
    <property type="match status" value="1"/>
</dbReference>
<dbReference type="AlphaFoldDB" id="A0A369CCL2"/>
<evidence type="ECO:0000313" key="2">
    <source>
        <dbReference type="EMBL" id="RCX31740.1"/>
    </source>
</evidence>
<dbReference type="EMBL" id="QPJY01000002">
    <property type="protein sequence ID" value="RCX31740.1"/>
    <property type="molecule type" value="Genomic_DNA"/>
</dbReference>
<dbReference type="OrthoDB" id="288800at2"/>
<gene>
    <name evidence="2" type="ORF">DFQ59_10287</name>
</gene>
<comment type="caution">
    <text evidence="2">The sequence shown here is derived from an EMBL/GenBank/DDBJ whole genome shotgun (WGS) entry which is preliminary data.</text>
</comment>
<proteinExistence type="predicted"/>
<keyword evidence="1" id="KW-1133">Transmembrane helix</keyword>
<feature type="transmembrane region" description="Helical" evidence="1">
    <location>
        <begin position="88"/>
        <end position="105"/>
    </location>
</feature>
<keyword evidence="1" id="KW-0812">Transmembrane</keyword>